<name>A1S7S5_SHEAM</name>
<dbReference type="Proteomes" id="UP000009175">
    <property type="component" value="Chromosome"/>
</dbReference>
<dbReference type="eggNOG" id="COG1664">
    <property type="taxonomic scope" value="Bacteria"/>
</dbReference>
<evidence type="ECO:0000313" key="3">
    <source>
        <dbReference type="Proteomes" id="UP000009175"/>
    </source>
</evidence>
<dbReference type="AlphaFoldDB" id="A1S7S5"/>
<sequence length="138" mass="14763">MFGKNTKSSAGLTFISPGTRLSGETRFEGDALIGGELLGNVEALNKITIEPGGVIDGVLKCTELKVSGQFKGKLFCEKLIIAGGGTVEGEVKCDRMEIFEGGQFIGFRTRESVSGELLEAKKADHQKDSQVLLRQEPA</sequence>
<dbReference type="Pfam" id="PF04519">
    <property type="entry name" value="Bactofilin"/>
    <property type="match status" value="1"/>
</dbReference>
<keyword evidence="3" id="KW-1185">Reference proteome</keyword>
<accession>A1S7S5</accession>
<evidence type="ECO:0000256" key="1">
    <source>
        <dbReference type="ARBA" id="ARBA00044755"/>
    </source>
</evidence>
<reference evidence="2 3" key="1">
    <citation type="submission" date="2006-12" db="EMBL/GenBank/DDBJ databases">
        <title>Complete sequence of Shewanella amazonensis SB2B.</title>
        <authorList>
            <consortium name="US DOE Joint Genome Institute"/>
            <person name="Copeland A."/>
            <person name="Lucas S."/>
            <person name="Lapidus A."/>
            <person name="Barry K."/>
            <person name="Detter J.C."/>
            <person name="Glavina del Rio T."/>
            <person name="Hammon N."/>
            <person name="Israni S."/>
            <person name="Dalin E."/>
            <person name="Tice H."/>
            <person name="Pitluck S."/>
            <person name="Munk A.C."/>
            <person name="Brettin T."/>
            <person name="Bruce D."/>
            <person name="Han C."/>
            <person name="Tapia R."/>
            <person name="Gilna P."/>
            <person name="Schmutz J."/>
            <person name="Larimer F."/>
            <person name="Land M."/>
            <person name="Hauser L."/>
            <person name="Kyrpides N."/>
            <person name="Mikhailova N."/>
            <person name="Fredrickson J."/>
            <person name="Richardson P."/>
        </authorList>
    </citation>
    <scope>NUCLEOTIDE SEQUENCE [LARGE SCALE GENOMIC DNA]</scope>
    <source>
        <strain evidence="3">ATCC BAA-1098 / SB2B</strain>
    </source>
</reference>
<organism evidence="2 3">
    <name type="scientific">Shewanella amazonensis (strain ATCC BAA-1098 / SB2B)</name>
    <dbReference type="NCBI Taxonomy" id="326297"/>
    <lineage>
        <taxon>Bacteria</taxon>
        <taxon>Pseudomonadati</taxon>
        <taxon>Pseudomonadota</taxon>
        <taxon>Gammaproteobacteria</taxon>
        <taxon>Alteromonadales</taxon>
        <taxon>Shewanellaceae</taxon>
        <taxon>Shewanella</taxon>
    </lineage>
</organism>
<dbReference type="STRING" id="326297.Sama_2226"/>
<dbReference type="InterPro" id="IPR007607">
    <property type="entry name" value="BacA/B"/>
</dbReference>
<dbReference type="RefSeq" id="WP_011760339.1">
    <property type="nucleotide sequence ID" value="NC_008700.1"/>
</dbReference>
<protein>
    <recommendedName>
        <fullName evidence="4">Polymer-forming cytoskeletal protein</fullName>
    </recommendedName>
</protein>
<dbReference type="PANTHER" id="PTHR35024:SF4">
    <property type="entry name" value="POLYMER-FORMING CYTOSKELETAL PROTEIN"/>
    <property type="match status" value="1"/>
</dbReference>
<comment type="similarity">
    <text evidence="1">Belongs to the bactofilin family.</text>
</comment>
<dbReference type="OrthoDB" id="7352220at2"/>
<dbReference type="PANTHER" id="PTHR35024">
    <property type="entry name" value="HYPOTHETICAL CYTOSOLIC PROTEIN"/>
    <property type="match status" value="1"/>
</dbReference>
<dbReference type="HOGENOM" id="CLU_072799_5_0_6"/>
<evidence type="ECO:0000313" key="2">
    <source>
        <dbReference type="EMBL" id="ABM00432.1"/>
    </source>
</evidence>
<gene>
    <name evidence="2" type="ordered locus">Sama_2226</name>
</gene>
<evidence type="ECO:0008006" key="4">
    <source>
        <dbReference type="Google" id="ProtNLM"/>
    </source>
</evidence>
<proteinExistence type="inferred from homology"/>
<dbReference type="KEGG" id="saz:Sama_2226"/>
<dbReference type="EMBL" id="CP000507">
    <property type="protein sequence ID" value="ABM00432.1"/>
    <property type="molecule type" value="Genomic_DNA"/>
</dbReference>